<evidence type="ECO:0000256" key="5">
    <source>
        <dbReference type="HAMAP-Rule" id="MF_02033"/>
    </source>
</evidence>
<protein>
    <recommendedName>
        <fullName evidence="5">Cell division protein FtsA</fullName>
    </recommendedName>
</protein>
<sequence>MVMEYVAAVDLGTTKVVIAVARRADKNKVEIVSIKELSSQGVLKGDVRNGEQASRVLREVKTKIEEELNLAISEVYIGISGQHIMCIRDTGYVFVQNSDNQVSEVREADVIRLREDMKKKAVPLGQTIITVLPQSYTLDEESDIITDPVGMEGRRLEARFNLIIGDGEALDRIRRTFVRAGMTVAGIILQPLASSDAVLSEDEKELGVAVIDIGGGTTDMCVYYDRIIRHIAVIPIGGNIINKDIKTYGILERHVEKLKVTFGEAIAEKAQAEKFINIPSVSGQAPKEIAVKTLAAIIEARMEDIIDYVKAELEKCGLKGKLGAGIVITGGGSTLKNLDLLFQKRLGCDVRVASPTAHLTNESIEKVANPKYSTIVGLLVDAVRSGKFTEVEQREVHQQPTPPQTQPMPQPAAFQRPVASPYQVLNPQDSKEPAEEQYDESEYDGEYYADNEEITTTTKKGKGIFGKFKSMFDKMFEEEVDDGENYYK</sequence>
<feature type="compositionally biased region" description="Acidic residues" evidence="6">
    <location>
        <begin position="435"/>
        <end position="450"/>
    </location>
</feature>
<dbReference type="CDD" id="cd24048">
    <property type="entry name" value="ASKHA_NBD_FtsA"/>
    <property type="match status" value="1"/>
</dbReference>
<dbReference type="PATRIC" id="fig|1433126.3.peg.949"/>
<dbReference type="PANTHER" id="PTHR32432">
    <property type="entry name" value="CELL DIVISION PROTEIN FTSA-RELATED"/>
    <property type="match status" value="1"/>
</dbReference>
<evidence type="ECO:0000256" key="4">
    <source>
        <dbReference type="ARBA" id="ARBA00023306"/>
    </source>
</evidence>
<name>A0A060R792_9BACT</name>
<feature type="region of interest" description="Disordered" evidence="6">
    <location>
        <begin position="392"/>
        <end position="450"/>
    </location>
</feature>
<keyword evidence="2 5" id="KW-0132">Cell division</keyword>
<evidence type="ECO:0000256" key="2">
    <source>
        <dbReference type="ARBA" id="ARBA00022618"/>
    </source>
</evidence>
<dbReference type="STRING" id="1433126.BN938_0951"/>
<comment type="subcellular location">
    <subcellularLocation>
        <location evidence="5">Cell membrane</location>
        <topology evidence="5">Peripheral membrane protein</topology>
        <orientation evidence="5">Cytoplasmic side</orientation>
    </subcellularLocation>
    <text evidence="5">Localizes to the Z ring in an FtsZ-dependent manner. Targeted to the membrane through a conserved C-terminal amphipathic helix.</text>
</comment>
<dbReference type="Proteomes" id="UP000027616">
    <property type="component" value="Chromosome I"/>
</dbReference>
<keyword evidence="3 5" id="KW-0472">Membrane</keyword>
<dbReference type="InterPro" id="IPR050696">
    <property type="entry name" value="FtsA/MreB"/>
</dbReference>
<dbReference type="PANTHER" id="PTHR32432:SF4">
    <property type="entry name" value="CELL DIVISION PROTEIN FTSA"/>
    <property type="match status" value="1"/>
</dbReference>
<keyword evidence="1 5" id="KW-1003">Cell membrane</keyword>
<dbReference type="AlphaFoldDB" id="A0A060R792"/>
<evidence type="ECO:0000259" key="7">
    <source>
        <dbReference type="SMART" id="SM00842"/>
    </source>
</evidence>
<dbReference type="EMBL" id="HG934468">
    <property type="protein sequence ID" value="CDN31050.1"/>
    <property type="molecule type" value="Genomic_DNA"/>
</dbReference>
<dbReference type="InterPro" id="IPR003494">
    <property type="entry name" value="SHS2_FtsA"/>
</dbReference>
<evidence type="ECO:0000313" key="8">
    <source>
        <dbReference type="EMBL" id="CDN31050.1"/>
    </source>
</evidence>
<evidence type="ECO:0000313" key="9">
    <source>
        <dbReference type="Proteomes" id="UP000027616"/>
    </source>
</evidence>
<dbReference type="InterPro" id="IPR043129">
    <property type="entry name" value="ATPase_NBD"/>
</dbReference>
<dbReference type="SUPFAM" id="SSF53067">
    <property type="entry name" value="Actin-like ATPase domain"/>
    <property type="match status" value="2"/>
</dbReference>
<dbReference type="KEGG" id="rbc:BN938_0951"/>
<dbReference type="SMART" id="SM00842">
    <property type="entry name" value="FtsA"/>
    <property type="match status" value="1"/>
</dbReference>
<keyword evidence="4 5" id="KW-0131">Cell cycle</keyword>
<organism evidence="8 9">
    <name type="scientific">Mucinivorans hirudinis</name>
    <dbReference type="NCBI Taxonomy" id="1433126"/>
    <lineage>
        <taxon>Bacteria</taxon>
        <taxon>Pseudomonadati</taxon>
        <taxon>Bacteroidota</taxon>
        <taxon>Bacteroidia</taxon>
        <taxon>Bacteroidales</taxon>
        <taxon>Rikenellaceae</taxon>
        <taxon>Mucinivorans</taxon>
    </lineage>
</organism>
<proteinExistence type="inferred from homology"/>
<evidence type="ECO:0000256" key="3">
    <source>
        <dbReference type="ARBA" id="ARBA00023136"/>
    </source>
</evidence>
<dbReference type="Pfam" id="PF02491">
    <property type="entry name" value="SHS2_FTSA"/>
    <property type="match status" value="1"/>
</dbReference>
<comment type="function">
    <text evidence="5">Cell division protein that is involved in the assembly of the Z ring. May serve as a membrane anchor for the Z ring.</text>
</comment>
<dbReference type="HAMAP" id="MF_02033">
    <property type="entry name" value="FtsA"/>
    <property type="match status" value="1"/>
</dbReference>
<dbReference type="InterPro" id="IPR020823">
    <property type="entry name" value="Cell_div_FtsA"/>
</dbReference>
<reference evidence="8 9" key="1">
    <citation type="journal article" date="2015" name="Genome Announc.">
        <title>Complete Genome Sequence of the Novel Leech Symbiont Mucinivorans hirudinis M3T.</title>
        <authorList>
            <person name="Nelson M.C."/>
            <person name="Bomar L."/>
            <person name="Graf J."/>
        </authorList>
    </citation>
    <scope>NUCLEOTIDE SEQUENCE [LARGE SCALE GENOMIC DNA]</scope>
    <source>
        <strain evidence="9">M3</strain>
    </source>
</reference>
<dbReference type="eggNOG" id="COG0849">
    <property type="taxonomic scope" value="Bacteria"/>
</dbReference>
<evidence type="ECO:0000256" key="1">
    <source>
        <dbReference type="ARBA" id="ARBA00022475"/>
    </source>
</evidence>
<dbReference type="Gene3D" id="3.30.1490.110">
    <property type="match status" value="1"/>
</dbReference>
<dbReference type="PIRSF" id="PIRSF003101">
    <property type="entry name" value="FtsA"/>
    <property type="match status" value="1"/>
</dbReference>
<comment type="similarity">
    <text evidence="5">Belongs to the FtsA/MreB family.</text>
</comment>
<dbReference type="Gene3D" id="3.30.420.40">
    <property type="match status" value="2"/>
</dbReference>
<dbReference type="HOGENOM" id="CLU_037850_4_1_10"/>
<comment type="subunit">
    <text evidence="5">Self-interacts. Interacts with FtsZ.</text>
</comment>
<dbReference type="GO" id="GO:0043093">
    <property type="term" value="P:FtsZ-dependent cytokinesis"/>
    <property type="evidence" value="ECO:0007669"/>
    <property type="project" value="UniProtKB-UniRule"/>
</dbReference>
<dbReference type="Pfam" id="PF14450">
    <property type="entry name" value="FtsA"/>
    <property type="match status" value="1"/>
</dbReference>
<dbReference type="GO" id="GO:0032153">
    <property type="term" value="C:cell division site"/>
    <property type="evidence" value="ECO:0007669"/>
    <property type="project" value="UniProtKB-UniRule"/>
</dbReference>
<accession>A0A060R792</accession>
<evidence type="ECO:0000256" key="6">
    <source>
        <dbReference type="SAM" id="MobiDB-lite"/>
    </source>
</evidence>
<feature type="domain" description="SHS2" evidence="7">
    <location>
        <begin position="6"/>
        <end position="198"/>
    </location>
</feature>
<gene>
    <name evidence="5" type="primary">ftsA</name>
    <name evidence="8" type="ORF">BN938_0951</name>
</gene>
<keyword evidence="9" id="KW-1185">Reference proteome</keyword>
<feature type="compositionally biased region" description="Pro residues" evidence="6">
    <location>
        <begin position="400"/>
        <end position="410"/>
    </location>
</feature>
<dbReference type="GO" id="GO:0009898">
    <property type="term" value="C:cytoplasmic side of plasma membrane"/>
    <property type="evidence" value="ECO:0007669"/>
    <property type="project" value="UniProtKB-UniRule"/>
</dbReference>
<dbReference type="NCBIfam" id="TIGR01174">
    <property type="entry name" value="ftsA"/>
    <property type="match status" value="1"/>
</dbReference>